<dbReference type="InterPro" id="IPR007700">
    <property type="entry name" value="DUF668"/>
</dbReference>
<organism evidence="5 6">
    <name type="scientific">Zizania palustris</name>
    <name type="common">Northern wild rice</name>
    <dbReference type="NCBI Taxonomy" id="103762"/>
    <lineage>
        <taxon>Eukaryota</taxon>
        <taxon>Viridiplantae</taxon>
        <taxon>Streptophyta</taxon>
        <taxon>Embryophyta</taxon>
        <taxon>Tracheophyta</taxon>
        <taxon>Spermatophyta</taxon>
        <taxon>Magnoliopsida</taxon>
        <taxon>Liliopsida</taxon>
        <taxon>Poales</taxon>
        <taxon>Poaceae</taxon>
        <taxon>BOP clade</taxon>
        <taxon>Oryzoideae</taxon>
        <taxon>Oryzeae</taxon>
        <taxon>Zizaniinae</taxon>
        <taxon>Zizania</taxon>
    </lineage>
</organism>
<comment type="caution">
    <text evidence="5">The sequence shown here is derived from an EMBL/GenBank/DDBJ whole genome shotgun (WGS) entry which is preliminary data.</text>
</comment>
<reference evidence="5" key="1">
    <citation type="journal article" date="2021" name="bioRxiv">
        <title>Whole Genome Assembly and Annotation of Northern Wild Rice, Zizania palustris L., Supports a Whole Genome Duplication in the Zizania Genus.</title>
        <authorList>
            <person name="Haas M."/>
            <person name="Kono T."/>
            <person name="Macchietto M."/>
            <person name="Millas R."/>
            <person name="McGilp L."/>
            <person name="Shao M."/>
            <person name="Duquette J."/>
            <person name="Hirsch C.N."/>
            <person name="Kimball J."/>
        </authorList>
    </citation>
    <scope>NUCLEOTIDE SEQUENCE</scope>
    <source>
        <tissue evidence="5">Fresh leaf tissue</tissue>
    </source>
</reference>
<accession>A0A8J5WA96</accession>
<gene>
    <name evidence="5" type="ORF">GUJ93_ZPchr0010g8978</name>
</gene>
<evidence type="ECO:0000259" key="2">
    <source>
        <dbReference type="Pfam" id="PF01712"/>
    </source>
</evidence>
<reference evidence="5" key="2">
    <citation type="submission" date="2021-02" db="EMBL/GenBank/DDBJ databases">
        <authorList>
            <person name="Kimball J.A."/>
            <person name="Haas M.W."/>
            <person name="Macchietto M."/>
            <person name="Kono T."/>
            <person name="Duquette J."/>
            <person name="Shao M."/>
        </authorList>
    </citation>
    <scope>NUCLEOTIDE SEQUENCE</scope>
    <source>
        <tissue evidence="5">Fresh leaf tissue</tissue>
    </source>
</reference>
<evidence type="ECO:0000259" key="4">
    <source>
        <dbReference type="Pfam" id="PF11961"/>
    </source>
</evidence>
<keyword evidence="6" id="KW-1185">Reference proteome</keyword>
<dbReference type="GO" id="GO:0045927">
    <property type="term" value="P:positive regulation of growth"/>
    <property type="evidence" value="ECO:0007669"/>
    <property type="project" value="InterPro"/>
</dbReference>
<protein>
    <recommendedName>
        <fullName evidence="7">Deoxynucleoside kinase domain-containing protein</fullName>
    </recommendedName>
</protein>
<dbReference type="PANTHER" id="PTHR31730:SF38">
    <property type="entry name" value="OS05G0430300 PROTEIN"/>
    <property type="match status" value="1"/>
</dbReference>
<dbReference type="Pfam" id="PF01712">
    <property type="entry name" value="dNK"/>
    <property type="match status" value="1"/>
</dbReference>
<dbReference type="InterPro" id="IPR045021">
    <property type="entry name" value="PSI1/2/3"/>
</dbReference>
<evidence type="ECO:0008006" key="7">
    <source>
        <dbReference type="Google" id="ProtNLM"/>
    </source>
</evidence>
<feature type="compositionally biased region" description="Basic and acidic residues" evidence="1">
    <location>
        <begin position="83"/>
        <end position="95"/>
    </location>
</feature>
<feature type="region of interest" description="Disordered" evidence="1">
    <location>
        <begin position="1088"/>
        <end position="1117"/>
    </location>
</feature>
<dbReference type="InterPro" id="IPR021864">
    <property type="entry name" value="DUF3475"/>
</dbReference>
<evidence type="ECO:0000256" key="1">
    <source>
        <dbReference type="SAM" id="MobiDB-lite"/>
    </source>
</evidence>
<name>A0A8J5WA96_ZIZPA</name>
<dbReference type="Proteomes" id="UP000729402">
    <property type="component" value="Unassembled WGS sequence"/>
</dbReference>
<proteinExistence type="predicted"/>
<feature type="region of interest" description="Disordered" evidence="1">
    <location>
        <begin position="456"/>
        <end position="476"/>
    </location>
</feature>
<sequence>MHRLSLIPAAATFVDAPLFLSTSPFMSTMPALRLGSPALRLAARPTRWLRLRCGGCGGGPRRGMVFSAEAARCGDSGESEDEGEKRRGRAPERRMRGGSAAAVGSGELLSIPGVGPRNQRKLVDNGFEGVSQLKQLYRDKFFGKSSEKMVEFLQSSVGIIHKNHAESITSFIKESVDDELKDTESSKPSQKKRLTFCVEGNISVGKSTFLQRIANETIELRDLVEIVPEPVAKWQDVGPDHFNILDAFYAEPQRYAYTFQNYVFVTRVMQERESSSGIKPLRLMERSVFSDRMVFVRAVHEANWMNEMEISIYDSWFDPVVSSLPGLIPDGFIYLRASPDTCHKRMMLRKRSEEGGVTLDYLQGLHEKHESWLLPAKGGGPGVLSVSQLPSHMEGSLPPAIRDRVFYLEGDHMHSSIQKVPALVLDCEPDIDFNRDIEAKRQYAQQVAEFFEFVKKKNEDPSEQTSTNKGRTNPQIMFPHRGGLWVPDGSPFPGSAMNLDFRRAMSSWRSGLLLRKGMGGLCSKVSAVDKSPSDTTHVRDQIVDHEPATVKDVKSTVSTEAAVKRVEEQQRSFAFLESVVPGLAYSGADVGQAGSRTPQLARTLSQKAGLGKTKVSEMSSLLGRAGTVGLGKAVEVLDTLGSSMTNLNTSGFISGAAAKGIKISILAFEVANTIVKGSNLMRALSKANTKHLKEVVLHSEGVQHLISKDMDELLKLAAADKREELEVFSKEVVRFGNRCKDPQWHSLERYFEKLSSERTPQHRLKEDAESVIHQLIDNVQYTAELYHELHALDRFEQDYRHKQQELDSLSSRGDTLHMLKQDVKSQSKHVKSLKKRSLWSKNLEEVMEKLVDIVHFLHLEINNAFGLAESEEPQERAKHHNRLGPAGLALHYANIINQIDTLVSRSSSIPPTTRDTLYQGLPLTVKSALRSKLQSFEVKEELTVSQIKAEMEKTLRWLVPVASNTTKAHHGFGWVGEWANTGSELNYKLSGHMDLTRIETLYYAEKEKTDGHILELVVWLHHLITKSKAVNGGVRSPIKSPVLSPTQKGITLMSDKTSNSSSFLTKEDQDMLRGVKYRKFVPGISKSQEFDTRSRHSKQTRLIKSNSHSPNSGNRKDLLSVRRSSMLPVIDFQIDRTKALDLIDRLDDLKKQ</sequence>
<feature type="domain" description="DUF668" evidence="3">
    <location>
        <begin position="882"/>
        <end position="967"/>
    </location>
</feature>
<feature type="compositionally biased region" description="Polar residues" evidence="1">
    <location>
        <begin position="1102"/>
        <end position="1113"/>
    </location>
</feature>
<evidence type="ECO:0000313" key="5">
    <source>
        <dbReference type="EMBL" id="KAG8085687.1"/>
    </source>
</evidence>
<dbReference type="CDD" id="cd01673">
    <property type="entry name" value="dNK"/>
    <property type="match status" value="1"/>
</dbReference>
<feature type="domain" description="Deoxynucleoside kinase" evidence="2">
    <location>
        <begin position="196"/>
        <end position="450"/>
    </location>
</feature>
<evidence type="ECO:0000259" key="3">
    <source>
        <dbReference type="Pfam" id="PF05003"/>
    </source>
</evidence>
<feature type="domain" description="DUF3475" evidence="4">
    <location>
        <begin position="665"/>
        <end position="721"/>
    </location>
</feature>
<feature type="region of interest" description="Disordered" evidence="1">
    <location>
        <begin position="71"/>
        <end position="101"/>
    </location>
</feature>
<dbReference type="AlphaFoldDB" id="A0A8J5WA96"/>
<feature type="compositionally biased region" description="Polar residues" evidence="1">
    <location>
        <begin position="463"/>
        <end position="475"/>
    </location>
</feature>
<dbReference type="Pfam" id="PF11961">
    <property type="entry name" value="DUF3475"/>
    <property type="match status" value="1"/>
</dbReference>
<dbReference type="InterPro" id="IPR031314">
    <property type="entry name" value="DNK_dom"/>
</dbReference>
<evidence type="ECO:0000313" key="6">
    <source>
        <dbReference type="Proteomes" id="UP000729402"/>
    </source>
</evidence>
<dbReference type="OrthoDB" id="2020544at2759"/>
<dbReference type="Pfam" id="PF05003">
    <property type="entry name" value="DUF668"/>
    <property type="match status" value="1"/>
</dbReference>
<dbReference type="PANTHER" id="PTHR31730">
    <property type="entry name" value="OS01G0873900 PROTEIN"/>
    <property type="match status" value="1"/>
</dbReference>
<dbReference type="EMBL" id="JAAALK010000082">
    <property type="protein sequence ID" value="KAG8085687.1"/>
    <property type="molecule type" value="Genomic_DNA"/>
</dbReference>